<evidence type="ECO:0000313" key="2">
    <source>
        <dbReference type="Proteomes" id="UP001054945"/>
    </source>
</evidence>
<dbReference type="EMBL" id="BPLR01001787">
    <property type="protein sequence ID" value="GIZ04737.1"/>
    <property type="molecule type" value="Genomic_DNA"/>
</dbReference>
<dbReference type="GO" id="GO:0005524">
    <property type="term" value="F:ATP binding"/>
    <property type="evidence" value="ECO:0007669"/>
    <property type="project" value="InterPro"/>
</dbReference>
<dbReference type="InterPro" id="IPR013815">
    <property type="entry name" value="ATP_grasp_subdomain_1"/>
</dbReference>
<dbReference type="GO" id="GO:0016301">
    <property type="term" value="F:kinase activity"/>
    <property type="evidence" value="ECO:0007669"/>
    <property type="project" value="InterPro"/>
</dbReference>
<dbReference type="SUPFAM" id="SSF56059">
    <property type="entry name" value="Glutathione synthetase ATP-binding domain-like"/>
    <property type="match status" value="1"/>
</dbReference>
<organism evidence="1 2">
    <name type="scientific">Caerostris extrusa</name>
    <name type="common">Bark spider</name>
    <name type="synonym">Caerostris bankana</name>
    <dbReference type="NCBI Taxonomy" id="172846"/>
    <lineage>
        <taxon>Eukaryota</taxon>
        <taxon>Metazoa</taxon>
        <taxon>Ecdysozoa</taxon>
        <taxon>Arthropoda</taxon>
        <taxon>Chelicerata</taxon>
        <taxon>Arachnida</taxon>
        <taxon>Araneae</taxon>
        <taxon>Araneomorphae</taxon>
        <taxon>Entelegynae</taxon>
        <taxon>Araneoidea</taxon>
        <taxon>Araneidae</taxon>
        <taxon>Caerostris</taxon>
    </lineage>
</organism>
<gene>
    <name evidence="1" type="primary">ppsA_4</name>
    <name evidence="1" type="ORF">CEXT_300461</name>
</gene>
<name>A0AAV4YBX3_CAEEX</name>
<dbReference type="Gene3D" id="3.30.1490.20">
    <property type="entry name" value="ATP-grasp fold, A domain"/>
    <property type="match status" value="1"/>
</dbReference>
<dbReference type="AlphaFoldDB" id="A0AAV4YBX3"/>
<dbReference type="Proteomes" id="UP001054945">
    <property type="component" value="Unassembled WGS sequence"/>
</dbReference>
<accession>A0AAV4YBX3</accession>
<evidence type="ECO:0000313" key="1">
    <source>
        <dbReference type="EMBL" id="GIZ04737.1"/>
    </source>
</evidence>
<comment type="caution">
    <text evidence="1">The sequence shown here is derived from an EMBL/GenBank/DDBJ whole genome shotgun (WGS) entry which is preliminary data.</text>
</comment>
<sequence length="100" mass="11116">MRWLIELVYVDAVPLTVKFTDEVSQFGEVSGGKGSSLGKLTQLSKVEKFIVPKGIIVTTWAYKAFLTSEILDEVKHLKDVAVASLVENTELPNEIRHSII</sequence>
<protein>
    <submittedName>
        <fullName evidence="1">Phosphoenolpyruvate synthase</fullName>
    </submittedName>
</protein>
<reference evidence="1 2" key="1">
    <citation type="submission" date="2021-06" db="EMBL/GenBank/DDBJ databases">
        <title>Caerostris extrusa draft genome.</title>
        <authorList>
            <person name="Kono N."/>
            <person name="Arakawa K."/>
        </authorList>
    </citation>
    <scope>NUCLEOTIDE SEQUENCE [LARGE SCALE GENOMIC DNA]</scope>
</reference>
<proteinExistence type="predicted"/>
<keyword evidence="2" id="KW-1185">Reference proteome</keyword>